<comment type="caution">
    <text evidence="1">The sequence shown here is derived from an EMBL/GenBank/DDBJ whole genome shotgun (WGS) entry which is preliminary data.</text>
</comment>
<accession>A0A7K0BVW3</accession>
<dbReference type="EMBL" id="WEGH01000002">
    <property type="protein sequence ID" value="MQY05315.1"/>
    <property type="molecule type" value="Genomic_DNA"/>
</dbReference>
<keyword evidence="2" id="KW-1185">Reference proteome</keyword>
<gene>
    <name evidence="1" type="ORF">ACRB68_33880</name>
</gene>
<dbReference type="AlphaFoldDB" id="A0A7K0BVW3"/>
<dbReference type="Proteomes" id="UP000487268">
    <property type="component" value="Unassembled WGS sequence"/>
</dbReference>
<evidence type="ECO:0000313" key="2">
    <source>
        <dbReference type="Proteomes" id="UP000487268"/>
    </source>
</evidence>
<sequence length="51" mass="5588">MRYRIVGQLPVIDGDYALSSVGHYRVMCDDQDGLSITVQFVKEIQNGGSGV</sequence>
<organism evidence="1 2">
    <name type="scientific">Actinomadura macrotermitis</name>
    <dbReference type="NCBI Taxonomy" id="2585200"/>
    <lineage>
        <taxon>Bacteria</taxon>
        <taxon>Bacillati</taxon>
        <taxon>Actinomycetota</taxon>
        <taxon>Actinomycetes</taxon>
        <taxon>Streptosporangiales</taxon>
        <taxon>Thermomonosporaceae</taxon>
        <taxon>Actinomadura</taxon>
    </lineage>
</organism>
<evidence type="ECO:0000313" key="1">
    <source>
        <dbReference type="EMBL" id="MQY05315.1"/>
    </source>
</evidence>
<name>A0A7K0BVW3_9ACTN</name>
<proteinExistence type="predicted"/>
<protein>
    <submittedName>
        <fullName evidence="1">Uncharacterized protein</fullName>
    </submittedName>
</protein>
<reference evidence="1 2" key="1">
    <citation type="submission" date="2019-10" db="EMBL/GenBank/DDBJ databases">
        <title>Actinomadura rubteroloni sp. nov. and Actinomadura macrotermitis sp. nov., isolated from the gut of fungus growing-termite Macrotermes natalensis.</title>
        <authorList>
            <person name="Benndorf R."/>
            <person name="Martin K."/>
            <person name="Kuefner M."/>
            <person name="De Beer W."/>
            <person name="Kaster A.-K."/>
            <person name="Vollmers J."/>
            <person name="Poulsen M."/>
            <person name="Beemelmanns C."/>
        </authorList>
    </citation>
    <scope>NUCLEOTIDE SEQUENCE [LARGE SCALE GENOMIC DNA]</scope>
    <source>
        <strain evidence="1 2">RB68</strain>
    </source>
</reference>